<evidence type="ECO:0000256" key="1">
    <source>
        <dbReference type="ARBA" id="ARBA00004141"/>
    </source>
</evidence>
<dbReference type="Pfam" id="PF00375">
    <property type="entry name" value="SDF"/>
    <property type="match status" value="1"/>
</dbReference>
<reference evidence="9" key="1">
    <citation type="journal article" date="2010" name="Nature">
        <title>The Amphimedon queenslandica genome and the evolution of animal complexity.</title>
        <authorList>
            <person name="Srivastava M."/>
            <person name="Simakov O."/>
            <person name="Chapman J."/>
            <person name="Fahey B."/>
            <person name="Gauthier M.E."/>
            <person name="Mitros T."/>
            <person name="Richards G.S."/>
            <person name="Conaco C."/>
            <person name="Dacre M."/>
            <person name="Hellsten U."/>
            <person name="Larroux C."/>
            <person name="Putnam N.H."/>
            <person name="Stanke M."/>
            <person name="Adamska M."/>
            <person name="Darling A."/>
            <person name="Degnan S.M."/>
            <person name="Oakley T.H."/>
            <person name="Plachetzki D.C."/>
            <person name="Zhai Y."/>
            <person name="Adamski M."/>
            <person name="Calcino A."/>
            <person name="Cummins S.F."/>
            <person name="Goodstein D.M."/>
            <person name="Harris C."/>
            <person name="Jackson D.J."/>
            <person name="Leys S.P."/>
            <person name="Shu S."/>
            <person name="Woodcroft B.J."/>
            <person name="Vervoort M."/>
            <person name="Kosik K.S."/>
            <person name="Manning G."/>
            <person name="Degnan B.M."/>
            <person name="Rokhsar D.S."/>
        </authorList>
    </citation>
    <scope>NUCLEOTIDE SEQUENCE [LARGE SCALE GENOMIC DNA]</scope>
</reference>
<evidence type="ECO:0000256" key="7">
    <source>
        <dbReference type="SAM" id="MobiDB-lite"/>
    </source>
</evidence>
<dbReference type="InterPro" id="IPR001991">
    <property type="entry name" value="Na-dicarboxylate_symporter"/>
</dbReference>
<dbReference type="InParanoid" id="A0A1X7UW51"/>
<comment type="similarity">
    <text evidence="6">Belongs to the dicarboxylate/amino acid:cation symporter (DAACS) (TC 2.A.23) family.</text>
</comment>
<dbReference type="InterPro" id="IPR036458">
    <property type="entry name" value="Na:dicarbo_symporter_sf"/>
</dbReference>
<keyword evidence="2 6" id="KW-0813">Transport</keyword>
<evidence type="ECO:0000313" key="8">
    <source>
        <dbReference type="EnsemblMetazoa" id="Aqu2.1.32003_001"/>
    </source>
</evidence>
<dbReference type="eggNOG" id="KOG3787">
    <property type="taxonomic scope" value="Eukaryota"/>
</dbReference>
<keyword evidence="3 6" id="KW-0812">Transmembrane</keyword>
<organism evidence="8">
    <name type="scientific">Amphimedon queenslandica</name>
    <name type="common">Sponge</name>
    <dbReference type="NCBI Taxonomy" id="400682"/>
    <lineage>
        <taxon>Eukaryota</taxon>
        <taxon>Metazoa</taxon>
        <taxon>Porifera</taxon>
        <taxon>Demospongiae</taxon>
        <taxon>Heteroscleromorpha</taxon>
        <taxon>Haplosclerida</taxon>
        <taxon>Niphatidae</taxon>
        <taxon>Amphimedon</taxon>
    </lineage>
</organism>
<feature type="transmembrane region" description="Helical" evidence="6">
    <location>
        <begin position="342"/>
        <end position="368"/>
    </location>
</feature>
<name>A0A1X7UW51_AMPQE</name>
<feature type="transmembrane region" description="Helical" evidence="6">
    <location>
        <begin position="141"/>
        <end position="163"/>
    </location>
</feature>
<dbReference type="PANTHER" id="PTHR11958">
    <property type="entry name" value="SODIUM/DICARBOXYLATE SYMPORTER-RELATED"/>
    <property type="match status" value="1"/>
</dbReference>
<evidence type="ECO:0000256" key="2">
    <source>
        <dbReference type="ARBA" id="ARBA00022448"/>
    </source>
</evidence>
<accession>A0A1X7UW51</accession>
<evidence type="ECO:0000256" key="5">
    <source>
        <dbReference type="ARBA" id="ARBA00023136"/>
    </source>
</evidence>
<dbReference type="GO" id="GO:0005886">
    <property type="term" value="C:plasma membrane"/>
    <property type="evidence" value="ECO:0007669"/>
    <property type="project" value="TreeGrafter"/>
</dbReference>
<dbReference type="GO" id="GO:0005313">
    <property type="term" value="F:L-glutamate transmembrane transporter activity"/>
    <property type="evidence" value="ECO:0007669"/>
    <property type="project" value="TreeGrafter"/>
</dbReference>
<evidence type="ECO:0000313" key="9">
    <source>
        <dbReference type="Proteomes" id="UP000007879"/>
    </source>
</evidence>
<dbReference type="Proteomes" id="UP000007879">
    <property type="component" value="Unassembled WGS sequence"/>
</dbReference>
<gene>
    <name evidence="8" type="primary">100638261</name>
</gene>
<dbReference type="STRING" id="400682.A0A1X7UW51"/>
<dbReference type="EnsemblMetazoa" id="XM_011405614.2">
    <property type="protein sequence ID" value="XP_011403916.1"/>
    <property type="gene ID" value="LOC100638261"/>
</dbReference>
<dbReference type="SUPFAM" id="SSF118215">
    <property type="entry name" value="Proton glutamate symport protein"/>
    <property type="match status" value="1"/>
</dbReference>
<dbReference type="PANTHER" id="PTHR11958:SF63">
    <property type="entry name" value="AMINO ACID TRANSPORTER"/>
    <property type="match status" value="1"/>
</dbReference>
<feature type="transmembrane region" description="Helical" evidence="6">
    <location>
        <begin position="67"/>
        <end position="89"/>
    </location>
</feature>
<feature type="transmembrane region" description="Helical" evidence="6">
    <location>
        <begin position="109"/>
        <end position="129"/>
    </location>
</feature>
<feature type="compositionally biased region" description="Basic and acidic residues" evidence="7">
    <location>
        <begin position="1"/>
        <end position="10"/>
    </location>
</feature>
<sequence>MEEAADDSKESQILLEEGEDEEIEPITERENLEMEGEEELLLKSRQEEWGWKGKLARKTWHHVKSNLLLILTIVSVILGTILGVSISTANPSDLTKTLISFPGELFLRSLKMLILPLIVFSLMSGLGSLKLKTAGALGLRTLLYYLTTTCLAVTLGIILVVSIRPGKGHESDAECTNATLADADANKIDVLDAMLDLMRNIIPDNLFQATFSQTRTVYSSVIDYNDCANSLGYNQSNISNLSCSQLADLLEGENCQLKKVSSLTHQEGMNILGIITFTIAFSIVLSTLGSEAEGFLKVITVLNDAVMKLITLIMWTSPVGIASIIAGKLLEVDSLRVLVEQLGLYMVCVITGLLIHSCIVLPLLYTVLTFSNPLKLVRGCLQALLVAFGTSSR</sequence>
<protein>
    <recommendedName>
        <fullName evidence="6">Amino acid transporter</fullName>
    </recommendedName>
</protein>
<keyword evidence="4 6" id="KW-1133">Transmembrane helix</keyword>
<feature type="transmembrane region" description="Helical" evidence="6">
    <location>
        <begin position="268"/>
        <end position="288"/>
    </location>
</feature>
<evidence type="ECO:0000256" key="4">
    <source>
        <dbReference type="ARBA" id="ARBA00022989"/>
    </source>
</evidence>
<keyword evidence="9" id="KW-1185">Reference proteome</keyword>
<comment type="subcellular location">
    <subcellularLocation>
        <location evidence="1 6">Membrane</location>
        <topology evidence="1 6">Multi-pass membrane protein</topology>
    </subcellularLocation>
</comment>
<dbReference type="AlphaFoldDB" id="A0A1X7UW51"/>
<keyword evidence="5 6" id="KW-0472">Membrane</keyword>
<feature type="region of interest" description="Disordered" evidence="7">
    <location>
        <begin position="1"/>
        <end position="30"/>
    </location>
</feature>
<dbReference type="GO" id="GO:0015175">
    <property type="term" value="F:neutral L-amino acid transmembrane transporter activity"/>
    <property type="evidence" value="ECO:0007669"/>
    <property type="project" value="TreeGrafter"/>
</dbReference>
<reference evidence="8" key="2">
    <citation type="submission" date="2017-05" db="UniProtKB">
        <authorList>
            <consortium name="EnsemblMetazoa"/>
        </authorList>
    </citation>
    <scope>IDENTIFICATION</scope>
</reference>
<proteinExistence type="inferred from homology"/>
<dbReference type="FunCoup" id="A0A1X7UW51">
    <property type="interactions" value="24"/>
</dbReference>
<dbReference type="OrthoDB" id="5877963at2759"/>
<dbReference type="KEGG" id="aqu:100638261"/>
<dbReference type="Gene3D" id="1.10.3860.10">
    <property type="entry name" value="Sodium:dicarboxylate symporter"/>
    <property type="match status" value="1"/>
</dbReference>
<dbReference type="InterPro" id="IPR050746">
    <property type="entry name" value="DAACS"/>
</dbReference>
<keyword evidence="6" id="KW-0769">Symport</keyword>
<evidence type="ECO:0000256" key="6">
    <source>
        <dbReference type="RuleBase" id="RU361216"/>
    </source>
</evidence>
<feature type="compositionally biased region" description="Acidic residues" evidence="7">
    <location>
        <begin position="16"/>
        <end position="25"/>
    </location>
</feature>
<evidence type="ECO:0000256" key="3">
    <source>
        <dbReference type="ARBA" id="ARBA00022692"/>
    </source>
</evidence>
<dbReference type="PRINTS" id="PR00173">
    <property type="entry name" value="EDTRNSPORT"/>
</dbReference>
<feature type="transmembrane region" description="Helical" evidence="6">
    <location>
        <begin position="309"/>
        <end position="330"/>
    </location>
</feature>
<dbReference type="EnsemblMetazoa" id="Aqu2.1.32003_001">
    <property type="protein sequence ID" value="Aqu2.1.32003_001"/>
    <property type="gene ID" value="Aqu2.1.32003"/>
</dbReference>
<dbReference type="GO" id="GO:0015501">
    <property type="term" value="F:glutamate:sodium symporter activity"/>
    <property type="evidence" value="ECO:0007669"/>
    <property type="project" value="TreeGrafter"/>
</dbReference>